<proteinExistence type="inferred from homology"/>
<comment type="similarity">
    <text evidence="2 6">Belongs to the transposase mutator family.</text>
</comment>
<comment type="function">
    <text evidence="1 6">Required for the transposition of the insertion element.</text>
</comment>
<dbReference type="Proteomes" id="UP000291289">
    <property type="component" value="Unassembled WGS sequence"/>
</dbReference>
<dbReference type="InterPro" id="IPR048004">
    <property type="entry name" value="IS1249_transpos"/>
</dbReference>
<sequence>MVSGGRIPRCMLCGQLMVKNGKTRAGTTRWRCMTCGMSRVQCRDDIRYRKDTQLFVSWLFSHMPVEFLPVSRSTLSRHIQWCWHVPVPSIPTTGVIEPQILIDGIYLPYKWCLLIAMNTHHVLAWQWCHRENTAAYKALLEQLVEPECVCLDGGPGAHRALHETWPDVRIQRCLVHVARNIRVYLTSKPRTIAGKSLLTLSKKLLRIHTQEQAIQWQQDINQWYQTYGYVIHEVTANPRYPYESPAWWYTHARLRKAYRLLERLIRKQHLFTYLNTHQENHQHLLNSTNRLEGGVNKTIRRLLSLHPGLSQDHMRCAIEWTLTSMSENPVDIITYLSTHHDEAITNTLVKPTTNEKPDTTINDHASTYDPQELQIHYGWAGRTT</sequence>
<comment type="caution">
    <text evidence="7">The sequence shown here is derived from an EMBL/GenBank/DDBJ whole genome shotgun (WGS) entry which is preliminary data.</text>
</comment>
<protein>
    <recommendedName>
        <fullName evidence="6">Mutator family transposase</fullName>
    </recommendedName>
</protein>
<dbReference type="OrthoDB" id="9793302at2"/>
<dbReference type="RefSeq" id="WP_131284142.1">
    <property type="nucleotide sequence ID" value="NZ_RXLP01000019.1"/>
</dbReference>
<evidence type="ECO:0000313" key="8">
    <source>
        <dbReference type="Proteomes" id="UP000291289"/>
    </source>
</evidence>
<dbReference type="AlphaFoldDB" id="A0A4R0QT38"/>
<reference evidence="7 8" key="1">
    <citation type="submission" date="2018-12" db="EMBL/GenBank/DDBJ databases">
        <title>Alloscrdovia theropitheci sp. nov: a novel taxon from the feces of the bleeding-herat monkey (Theropithecus geleda).</title>
        <authorList>
            <person name="Modesto M."/>
        </authorList>
    </citation>
    <scope>NUCLEOTIDE SEQUENCE [LARGE SCALE GENOMIC DNA]</scope>
    <source>
        <strain evidence="7 8">GLDI4/2</strain>
    </source>
</reference>
<organism evidence="7 8">
    <name type="scientific">Alloscardovia theropitheci</name>
    <dbReference type="NCBI Taxonomy" id="2496842"/>
    <lineage>
        <taxon>Bacteria</taxon>
        <taxon>Bacillati</taxon>
        <taxon>Actinomycetota</taxon>
        <taxon>Actinomycetes</taxon>
        <taxon>Bifidobacteriales</taxon>
        <taxon>Bifidobacteriaceae</taxon>
        <taxon>Alloscardovia</taxon>
    </lineage>
</organism>
<name>A0A4R0QT38_9BIFI</name>
<dbReference type="EMBL" id="RXLP01000019">
    <property type="protein sequence ID" value="TCD54365.1"/>
    <property type="molecule type" value="Genomic_DNA"/>
</dbReference>
<dbReference type="Pfam" id="PF00872">
    <property type="entry name" value="Transposase_mut"/>
    <property type="match status" value="1"/>
</dbReference>
<evidence type="ECO:0000256" key="3">
    <source>
        <dbReference type="ARBA" id="ARBA00022578"/>
    </source>
</evidence>
<accession>A0A4R0QT38</accession>
<dbReference type="GO" id="GO:0003677">
    <property type="term" value="F:DNA binding"/>
    <property type="evidence" value="ECO:0007669"/>
    <property type="project" value="UniProtKB-UniRule"/>
</dbReference>
<evidence type="ECO:0000256" key="5">
    <source>
        <dbReference type="ARBA" id="ARBA00023172"/>
    </source>
</evidence>
<evidence type="ECO:0000256" key="2">
    <source>
        <dbReference type="ARBA" id="ARBA00010961"/>
    </source>
</evidence>
<keyword evidence="6" id="KW-0814">Transposable element</keyword>
<keyword evidence="8" id="KW-1185">Reference proteome</keyword>
<keyword evidence="4 6" id="KW-0238">DNA-binding</keyword>
<evidence type="ECO:0000313" key="7">
    <source>
        <dbReference type="EMBL" id="TCD54365.1"/>
    </source>
</evidence>
<dbReference type="PANTHER" id="PTHR33217:SF9">
    <property type="entry name" value="MUTATOR FAMILY TRANSPOSASE"/>
    <property type="match status" value="1"/>
</dbReference>
<evidence type="ECO:0000256" key="1">
    <source>
        <dbReference type="ARBA" id="ARBA00002190"/>
    </source>
</evidence>
<evidence type="ECO:0000256" key="6">
    <source>
        <dbReference type="RuleBase" id="RU365089"/>
    </source>
</evidence>
<dbReference type="GO" id="GO:0004803">
    <property type="term" value="F:transposase activity"/>
    <property type="evidence" value="ECO:0007669"/>
    <property type="project" value="UniProtKB-UniRule"/>
</dbReference>
<evidence type="ECO:0000256" key="4">
    <source>
        <dbReference type="ARBA" id="ARBA00023125"/>
    </source>
</evidence>
<dbReference type="PANTHER" id="PTHR33217">
    <property type="entry name" value="TRANSPOSASE FOR INSERTION SEQUENCE ELEMENT IS1081"/>
    <property type="match status" value="1"/>
</dbReference>
<keyword evidence="3 6" id="KW-0815">Transposition</keyword>
<dbReference type="GO" id="GO:0006313">
    <property type="term" value="P:DNA transposition"/>
    <property type="evidence" value="ECO:0007669"/>
    <property type="project" value="UniProtKB-UniRule"/>
</dbReference>
<keyword evidence="5 6" id="KW-0233">DNA recombination</keyword>
<dbReference type="InterPro" id="IPR001207">
    <property type="entry name" value="Transposase_mutator"/>
</dbReference>
<dbReference type="NCBIfam" id="NF033544">
    <property type="entry name" value="transpos_IS1249"/>
    <property type="match status" value="1"/>
</dbReference>
<gene>
    <name evidence="7" type="ORF">EJ419_04875</name>
</gene>